<dbReference type="InterPro" id="IPR027417">
    <property type="entry name" value="P-loop_NTPase"/>
</dbReference>
<dbReference type="AlphaFoldDB" id="A0A382R5P1"/>
<comment type="similarity">
    <text evidence="1">Belongs to the IPP transferase family.</text>
</comment>
<organism evidence="5">
    <name type="scientific">marine metagenome</name>
    <dbReference type="NCBI Taxonomy" id="408172"/>
    <lineage>
        <taxon>unclassified sequences</taxon>
        <taxon>metagenomes</taxon>
        <taxon>ecological metagenomes</taxon>
    </lineage>
</organism>
<dbReference type="Gene3D" id="3.40.50.300">
    <property type="entry name" value="P-loop containing nucleotide triphosphate hydrolases"/>
    <property type="match status" value="1"/>
</dbReference>
<keyword evidence="3" id="KW-0547">Nucleotide-binding</keyword>
<dbReference type="GO" id="GO:0052381">
    <property type="term" value="F:tRNA dimethylallyltransferase activity"/>
    <property type="evidence" value="ECO:0007669"/>
    <property type="project" value="TreeGrafter"/>
</dbReference>
<reference evidence="5" key="1">
    <citation type="submission" date="2018-05" db="EMBL/GenBank/DDBJ databases">
        <authorList>
            <person name="Lanie J.A."/>
            <person name="Ng W.-L."/>
            <person name="Kazmierczak K.M."/>
            <person name="Andrzejewski T.M."/>
            <person name="Davidsen T.M."/>
            <person name="Wayne K.J."/>
            <person name="Tettelin H."/>
            <person name="Glass J.I."/>
            <person name="Rusch D."/>
            <person name="Podicherti R."/>
            <person name="Tsui H.-C.T."/>
            <person name="Winkler M.E."/>
        </authorList>
    </citation>
    <scope>NUCLEOTIDE SEQUENCE</scope>
</reference>
<dbReference type="InterPro" id="IPR039657">
    <property type="entry name" value="Dimethylallyltransferase"/>
</dbReference>
<evidence type="ECO:0000256" key="4">
    <source>
        <dbReference type="ARBA" id="ARBA00022840"/>
    </source>
</evidence>
<dbReference type="Pfam" id="PF01715">
    <property type="entry name" value="IPPT"/>
    <property type="match status" value="1"/>
</dbReference>
<sequence length="156" mass="17387">MTVESPEIFVLAGVTAVGKTAFSLEWAEQAGAEILSCDALLFYRGMDVGTAKPTREERERIPHHGIDLVEPSEPFDVARYVTYATEKVKEIHDRGRRVLVVGGSGFYLKSFFESVVDEVKVPKAIRVEVRALEEEAGLDGLVTRLRERNPELPVDL</sequence>
<protein>
    <recommendedName>
        <fullName evidence="6">tRNA dimethylallyltransferase</fullName>
    </recommendedName>
</protein>
<proteinExistence type="inferred from homology"/>
<dbReference type="PANTHER" id="PTHR11088:SF60">
    <property type="entry name" value="TRNA DIMETHYLALLYLTRANSFERASE"/>
    <property type="match status" value="1"/>
</dbReference>
<dbReference type="SUPFAM" id="SSF52540">
    <property type="entry name" value="P-loop containing nucleoside triphosphate hydrolases"/>
    <property type="match status" value="1"/>
</dbReference>
<name>A0A382R5P1_9ZZZZ</name>
<dbReference type="PANTHER" id="PTHR11088">
    <property type="entry name" value="TRNA DIMETHYLALLYLTRANSFERASE"/>
    <property type="match status" value="1"/>
</dbReference>
<evidence type="ECO:0000256" key="3">
    <source>
        <dbReference type="ARBA" id="ARBA00022741"/>
    </source>
</evidence>
<dbReference type="GO" id="GO:0006400">
    <property type="term" value="P:tRNA modification"/>
    <property type="evidence" value="ECO:0007669"/>
    <property type="project" value="TreeGrafter"/>
</dbReference>
<evidence type="ECO:0008006" key="6">
    <source>
        <dbReference type="Google" id="ProtNLM"/>
    </source>
</evidence>
<keyword evidence="4" id="KW-0067">ATP-binding</keyword>
<evidence type="ECO:0000256" key="1">
    <source>
        <dbReference type="ARBA" id="ARBA00005842"/>
    </source>
</evidence>
<dbReference type="EMBL" id="UINC01118648">
    <property type="protein sequence ID" value="SVC91911.1"/>
    <property type="molecule type" value="Genomic_DNA"/>
</dbReference>
<evidence type="ECO:0000313" key="5">
    <source>
        <dbReference type="EMBL" id="SVC91911.1"/>
    </source>
</evidence>
<keyword evidence="2" id="KW-0808">Transferase</keyword>
<evidence type="ECO:0000256" key="2">
    <source>
        <dbReference type="ARBA" id="ARBA00022679"/>
    </source>
</evidence>
<accession>A0A382R5P1</accession>
<feature type="non-terminal residue" evidence="5">
    <location>
        <position position="156"/>
    </location>
</feature>
<dbReference type="GO" id="GO:0005524">
    <property type="term" value="F:ATP binding"/>
    <property type="evidence" value="ECO:0007669"/>
    <property type="project" value="UniProtKB-KW"/>
</dbReference>
<gene>
    <name evidence="5" type="ORF">METZ01_LOCUS344765</name>
</gene>